<keyword evidence="3" id="KW-1185">Reference proteome</keyword>
<dbReference type="RefSeq" id="WP_267538707.1">
    <property type="nucleotide sequence ID" value="NZ_JAPNKA010000001.1"/>
</dbReference>
<reference evidence="2 3" key="1">
    <citation type="submission" date="2022-11" db="EMBL/GenBank/DDBJ databases">
        <title>Minimal conservation of predation-associated metabolite biosynthetic gene clusters underscores biosynthetic potential of Myxococcota including descriptions for ten novel species: Archangium lansinium sp. nov., Myxococcus landrumus sp. nov., Nannocystis bai.</title>
        <authorList>
            <person name="Ahearne A."/>
            <person name="Stevens C."/>
            <person name="Phillips K."/>
        </authorList>
    </citation>
    <scope>NUCLEOTIDE SEQUENCE [LARGE SCALE GENOMIC DNA]</scope>
    <source>
        <strain evidence="2 3">MIWBW</strain>
    </source>
</reference>
<comment type="caution">
    <text evidence="2">The sequence shown here is derived from an EMBL/GenBank/DDBJ whole genome shotgun (WGS) entry which is preliminary data.</text>
</comment>
<feature type="domain" description="IraD/Gp25-like" evidence="1">
    <location>
        <begin position="36"/>
        <end position="133"/>
    </location>
</feature>
<accession>A0ABT4AEB6</accession>
<dbReference type="Pfam" id="PF04965">
    <property type="entry name" value="GPW_gp25"/>
    <property type="match status" value="1"/>
</dbReference>
<evidence type="ECO:0000259" key="1">
    <source>
        <dbReference type="Pfam" id="PF04965"/>
    </source>
</evidence>
<evidence type="ECO:0000313" key="2">
    <source>
        <dbReference type="EMBL" id="MCY1080026.1"/>
    </source>
</evidence>
<dbReference type="InterPro" id="IPR007048">
    <property type="entry name" value="IraD/Gp25-like"/>
</dbReference>
<dbReference type="PANTHER" id="PTHR38595:SF1">
    <property type="entry name" value="TYPE VI SECRETION SYSTEM COMPONENT TSSE1"/>
    <property type="match status" value="1"/>
</dbReference>
<dbReference type="InterPro" id="IPR017737">
    <property type="entry name" value="TssE1-like"/>
</dbReference>
<dbReference type="Proteomes" id="UP001207654">
    <property type="component" value="Unassembled WGS sequence"/>
</dbReference>
<organism evidence="2 3">
    <name type="scientific">Archangium lansingense</name>
    <dbReference type="NCBI Taxonomy" id="2995310"/>
    <lineage>
        <taxon>Bacteria</taxon>
        <taxon>Pseudomonadati</taxon>
        <taxon>Myxococcota</taxon>
        <taxon>Myxococcia</taxon>
        <taxon>Myxococcales</taxon>
        <taxon>Cystobacterineae</taxon>
        <taxon>Archangiaceae</taxon>
        <taxon>Archangium</taxon>
    </lineage>
</organism>
<dbReference type="PANTHER" id="PTHR38595">
    <property type="entry name" value="CYTOPLASMIC PROTEIN-RELATED"/>
    <property type="match status" value="1"/>
</dbReference>
<proteinExistence type="predicted"/>
<dbReference type="EMBL" id="JAPNKA010000001">
    <property type="protein sequence ID" value="MCY1080026.1"/>
    <property type="molecule type" value="Genomic_DNA"/>
</dbReference>
<gene>
    <name evidence="2" type="primary">tssE</name>
    <name evidence="2" type="ORF">OV287_36805</name>
</gene>
<dbReference type="InterPro" id="IPR053176">
    <property type="entry name" value="T6SS_TssE1-like"/>
</dbReference>
<sequence>MRAAPRSRGVLAPLLSRLLLDRGEDAGPPEALDEEELRASVRLEVARVLSTRCTLTLAQAESLAPEERSALDYGLPDLGSLSLESPADARRLERLVTQAVKAFEPRLRLLQVTVQPPPQVPGAPRVVLTGHLVQAPQAEPFFLPLRLDRDGSLLEVSHGR</sequence>
<evidence type="ECO:0000313" key="3">
    <source>
        <dbReference type="Proteomes" id="UP001207654"/>
    </source>
</evidence>
<dbReference type="SUPFAM" id="SSF160719">
    <property type="entry name" value="gpW/gp25-like"/>
    <property type="match status" value="1"/>
</dbReference>
<name>A0ABT4AEB6_9BACT</name>
<dbReference type="Gene3D" id="3.10.450.40">
    <property type="match status" value="1"/>
</dbReference>
<dbReference type="NCBIfam" id="TIGR03357">
    <property type="entry name" value="VI_zyme"/>
    <property type="match status" value="1"/>
</dbReference>
<protein>
    <submittedName>
        <fullName evidence="2">Type VI secretion system baseplate subunit TssE</fullName>
    </submittedName>
</protein>